<evidence type="ECO:0000313" key="1">
    <source>
        <dbReference type="EMBL" id="KAG7567513.1"/>
    </source>
</evidence>
<sequence>SGAELHGTVRCDYPLCSVQYTNLATWMELARDDDDMD</sequence>
<reference evidence="1 2" key="1">
    <citation type="submission" date="2020-12" db="EMBL/GenBank/DDBJ databases">
        <title>Concerted genomic and epigenomic changes stabilize Arabidopsis allopolyploids.</title>
        <authorList>
            <person name="Chen Z."/>
        </authorList>
    </citation>
    <scope>NUCLEOTIDE SEQUENCE [LARGE SCALE GENOMIC DNA]</scope>
    <source>
        <strain evidence="1">Allo738</strain>
        <tissue evidence="1">Leaf</tissue>
    </source>
</reference>
<proteinExistence type="predicted"/>
<dbReference type="AlphaFoldDB" id="A0A8T2A1V7"/>
<comment type="caution">
    <text evidence="1">The sequence shown here is derived from an EMBL/GenBank/DDBJ whole genome shotgun (WGS) entry which is preliminary data.</text>
</comment>
<feature type="non-terminal residue" evidence="1">
    <location>
        <position position="37"/>
    </location>
</feature>
<evidence type="ECO:0000313" key="2">
    <source>
        <dbReference type="Proteomes" id="UP000694240"/>
    </source>
</evidence>
<gene>
    <name evidence="1" type="ORF">ISN45_Aa04g003800</name>
</gene>
<dbReference type="Proteomes" id="UP000694240">
    <property type="component" value="Chromosome 9"/>
</dbReference>
<accession>A0A8T2A1V7</accession>
<organism evidence="1 2">
    <name type="scientific">Arabidopsis thaliana x Arabidopsis arenosa</name>
    <dbReference type="NCBI Taxonomy" id="1240361"/>
    <lineage>
        <taxon>Eukaryota</taxon>
        <taxon>Viridiplantae</taxon>
        <taxon>Streptophyta</taxon>
        <taxon>Embryophyta</taxon>
        <taxon>Tracheophyta</taxon>
        <taxon>Spermatophyta</taxon>
        <taxon>Magnoliopsida</taxon>
        <taxon>eudicotyledons</taxon>
        <taxon>Gunneridae</taxon>
        <taxon>Pentapetalae</taxon>
        <taxon>rosids</taxon>
        <taxon>malvids</taxon>
        <taxon>Brassicales</taxon>
        <taxon>Brassicaceae</taxon>
        <taxon>Camelineae</taxon>
        <taxon>Arabidopsis</taxon>
    </lineage>
</organism>
<name>A0A8T2A1V7_9BRAS</name>
<dbReference type="EMBL" id="JAEFBK010000009">
    <property type="protein sequence ID" value="KAG7567513.1"/>
    <property type="molecule type" value="Genomic_DNA"/>
</dbReference>
<keyword evidence="2" id="KW-1185">Reference proteome</keyword>
<protein>
    <submittedName>
        <fullName evidence="1">Uncharacterized protein</fullName>
    </submittedName>
</protein>